<dbReference type="GeneID" id="20345309"/>
<reference evidence="4" key="1">
    <citation type="submission" date="2010-07" db="EMBL/GenBank/DDBJ databases">
        <title>The genome sequence of Gaeumannomyces graminis var. tritici strain R3-111a-1.</title>
        <authorList>
            <consortium name="The Broad Institute Genome Sequencing Platform"/>
            <person name="Ma L.-J."/>
            <person name="Dead R."/>
            <person name="Young S."/>
            <person name="Zeng Q."/>
            <person name="Koehrsen M."/>
            <person name="Alvarado L."/>
            <person name="Berlin A."/>
            <person name="Chapman S.B."/>
            <person name="Chen Z."/>
            <person name="Freedman E."/>
            <person name="Gellesch M."/>
            <person name="Goldberg J."/>
            <person name="Griggs A."/>
            <person name="Gujja S."/>
            <person name="Heilman E.R."/>
            <person name="Heiman D."/>
            <person name="Hepburn T."/>
            <person name="Howarth C."/>
            <person name="Jen D."/>
            <person name="Larson L."/>
            <person name="Mehta T."/>
            <person name="Neiman D."/>
            <person name="Pearson M."/>
            <person name="Roberts A."/>
            <person name="Saif S."/>
            <person name="Shea T."/>
            <person name="Shenoy N."/>
            <person name="Sisk P."/>
            <person name="Stolte C."/>
            <person name="Sykes S."/>
            <person name="Walk T."/>
            <person name="White J."/>
            <person name="Yandava C."/>
            <person name="Haas B."/>
            <person name="Nusbaum C."/>
            <person name="Birren B."/>
        </authorList>
    </citation>
    <scope>NUCLEOTIDE SEQUENCE [LARGE SCALE GENOMIC DNA]</scope>
    <source>
        <strain evidence="4">R3-111a-1</strain>
    </source>
</reference>
<accession>J3NU97</accession>
<evidence type="ECO:0000313" key="2">
    <source>
        <dbReference type="EMBL" id="EJT79768.1"/>
    </source>
</evidence>
<keyword evidence="4" id="KW-1185">Reference proteome</keyword>
<proteinExistence type="predicted"/>
<protein>
    <submittedName>
        <fullName evidence="2 3">Uncharacterized protein</fullName>
    </submittedName>
</protein>
<dbReference type="RefSeq" id="XP_009220913.1">
    <property type="nucleotide sequence ID" value="XM_009222649.1"/>
</dbReference>
<reference evidence="2" key="2">
    <citation type="submission" date="2010-07" db="EMBL/GenBank/DDBJ databases">
        <authorList>
            <consortium name="The Broad Institute Genome Sequencing Platform"/>
            <consortium name="Broad Institute Genome Sequencing Center for Infectious Disease"/>
            <person name="Ma L.-J."/>
            <person name="Dead R."/>
            <person name="Young S."/>
            <person name="Zeng Q."/>
            <person name="Koehrsen M."/>
            <person name="Alvarado L."/>
            <person name="Berlin A."/>
            <person name="Chapman S.B."/>
            <person name="Chen Z."/>
            <person name="Freedman E."/>
            <person name="Gellesch M."/>
            <person name="Goldberg J."/>
            <person name="Griggs A."/>
            <person name="Gujja S."/>
            <person name="Heilman E.R."/>
            <person name="Heiman D."/>
            <person name="Hepburn T."/>
            <person name="Howarth C."/>
            <person name="Jen D."/>
            <person name="Larson L."/>
            <person name="Mehta T."/>
            <person name="Neiman D."/>
            <person name="Pearson M."/>
            <person name="Roberts A."/>
            <person name="Saif S."/>
            <person name="Shea T."/>
            <person name="Shenoy N."/>
            <person name="Sisk P."/>
            <person name="Stolte C."/>
            <person name="Sykes S."/>
            <person name="Walk T."/>
            <person name="White J."/>
            <person name="Yandava C."/>
            <person name="Haas B."/>
            <person name="Nusbaum C."/>
            <person name="Birren B."/>
        </authorList>
    </citation>
    <scope>NUCLEOTIDE SEQUENCE</scope>
    <source>
        <strain evidence="2">R3-111a-1</strain>
    </source>
</reference>
<evidence type="ECO:0000256" key="1">
    <source>
        <dbReference type="SAM" id="MobiDB-lite"/>
    </source>
</evidence>
<dbReference type="HOGENOM" id="CLU_2184134_0_0_1"/>
<feature type="region of interest" description="Disordered" evidence="1">
    <location>
        <begin position="46"/>
        <end position="66"/>
    </location>
</feature>
<dbReference type="AlphaFoldDB" id="J3NU97"/>
<reference evidence="3" key="4">
    <citation type="journal article" date="2015" name="G3 (Bethesda)">
        <title>Genome sequences of three phytopathogenic species of the Magnaporthaceae family of fungi.</title>
        <authorList>
            <person name="Okagaki L.H."/>
            <person name="Nunes C.C."/>
            <person name="Sailsbery J."/>
            <person name="Clay B."/>
            <person name="Brown D."/>
            <person name="John T."/>
            <person name="Oh Y."/>
            <person name="Young N."/>
            <person name="Fitzgerald M."/>
            <person name="Haas B.J."/>
            <person name="Zeng Q."/>
            <person name="Young S."/>
            <person name="Adiconis X."/>
            <person name="Fan L."/>
            <person name="Levin J.Z."/>
            <person name="Mitchell T.K."/>
            <person name="Okubara P.A."/>
            <person name="Farman M.L."/>
            <person name="Kohn L.M."/>
            <person name="Birren B."/>
            <person name="Ma L.-J."/>
            <person name="Dean R.A."/>
        </authorList>
    </citation>
    <scope>NUCLEOTIDE SEQUENCE</scope>
    <source>
        <strain evidence="3">R3-111a-1</strain>
    </source>
</reference>
<organism evidence="2">
    <name type="scientific">Gaeumannomyces tritici (strain R3-111a-1)</name>
    <name type="common">Wheat and barley take-all root rot fungus</name>
    <name type="synonym">Gaeumannomyces graminis var. tritici</name>
    <dbReference type="NCBI Taxonomy" id="644352"/>
    <lineage>
        <taxon>Eukaryota</taxon>
        <taxon>Fungi</taxon>
        <taxon>Dikarya</taxon>
        <taxon>Ascomycota</taxon>
        <taxon>Pezizomycotina</taxon>
        <taxon>Sordariomycetes</taxon>
        <taxon>Sordariomycetidae</taxon>
        <taxon>Magnaporthales</taxon>
        <taxon>Magnaporthaceae</taxon>
        <taxon>Gaeumannomyces</taxon>
    </lineage>
</organism>
<dbReference type="VEuPathDB" id="FungiDB:GGTG_04851"/>
<evidence type="ECO:0000313" key="4">
    <source>
        <dbReference type="Proteomes" id="UP000006039"/>
    </source>
</evidence>
<sequence length="109" mass="12417">MTTGNTGCELAEAEKGRFTAVAAVVVVAAADGGCWLDWEKSREEKKRRRLRNGAGNEARIKEGKNDGQTQNFYENVHLTIRFTRNSRTTFTTGLRYFALNINFFFFTNR</sequence>
<reference evidence="3" key="5">
    <citation type="submission" date="2018-04" db="UniProtKB">
        <authorList>
            <consortium name="EnsemblFungi"/>
        </authorList>
    </citation>
    <scope>IDENTIFICATION</scope>
    <source>
        <strain evidence="3">R3-111a-1</strain>
    </source>
</reference>
<name>J3NU97_GAET3</name>
<dbReference type="EnsemblFungi" id="EJT79768">
    <property type="protein sequence ID" value="EJT79768"/>
    <property type="gene ID" value="GGTG_04851"/>
</dbReference>
<dbReference type="Proteomes" id="UP000006039">
    <property type="component" value="Unassembled WGS sequence"/>
</dbReference>
<dbReference type="EMBL" id="GL385396">
    <property type="protein sequence ID" value="EJT79768.1"/>
    <property type="molecule type" value="Genomic_DNA"/>
</dbReference>
<evidence type="ECO:0000313" key="3">
    <source>
        <dbReference type="EnsemblFungi" id="EJT79768"/>
    </source>
</evidence>
<gene>
    <name evidence="3" type="primary">20345309</name>
    <name evidence="2" type="ORF">GGTG_04851</name>
</gene>
<reference evidence="2" key="3">
    <citation type="submission" date="2010-09" db="EMBL/GenBank/DDBJ databases">
        <title>Annotation of Gaeumannomyces graminis var. tritici R3-111a-1.</title>
        <authorList>
            <consortium name="The Broad Institute Genome Sequencing Platform"/>
            <person name="Ma L.-J."/>
            <person name="Dead R."/>
            <person name="Young S.K."/>
            <person name="Zeng Q."/>
            <person name="Gargeya S."/>
            <person name="Fitzgerald M."/>
            <person name="Haas B."/>
            <person name="Abouelleil A."/>
            <person name="Alvarado L."/>
            <person name="Arachchi H.M."/>
            <person name="Berlin A."/>
            <person name="Brown A."/>
            <person name="Chapman S.B."/>
            <person name="Chen Z."/>
            <person name="Dunbar C."/>
            <person name="Freedman E."/>
            <person name="Gearin G."/>
            <person name="Gellesch M."/>
            <person name="Goldberg J."/>
            <person name="Griggs A."/>
            <person name="Gujja S."/>
            <person name="Heiman D."/>
            <person name="Howarth C."/>
            <person name="Larson L."/>
            <person name="Lui A."/>
            <person name="MacDonald P.J.P."/>
            <person name="Mehta T."/>
            <person name="Montmayeur A."/>
            <person name="Murphy C."/>
            <person name="Neiman D."/>
            <person name="Pearson M."/>
            <person name="Priest M."/>
            <person name="Roberts A."/>
            <person name="Saif S."/>
            <person name="Shea T."/>
            <person name="Shenoy N."/>
            <person name="Sisk P."/>
            <person name="Stolte C."/>
            <person name="Sykes S."/>
            <person name="Yandava C."/>
            <person name="Wortman J."/>
            <person name="Nusbaum C."/>
            <person name="Birren B."/>
        </authorList>
    </citation>
    <scope>NUCLEOTIDE SEQUENCE</scope>
    <source>
        <strain evidence="2">R3-111a-1</strain>
    </source>
</reference>